<dbReference type="InterPro" id="IPR043502">
    <property type="entry name" value="DNA/RNA_pol_sf"/>
</dbReference>
<evidence type="ECO:0000313" key="3">
    <source>
        <dbReference type="WBParaSite" id="Pan_g16929.t1"/>
    </source>
</evidence>
<reference evidence="3" key="2">
    <citation type="submission" date="2020-10" db="UniProtKB">
        <authorList>
            <consortium name="WormBaseParasite"/>
        </authorList>
    </citation>
    <scope>IDENTIFICATION</scope>
</reference>
<dbReference type="PANTHER" id="PTHR24559:SF444">
    <property type="entry name" value="REVERSE TRANSCRIPTASE DOMAIN-CONTAINING PROTEIN"/>
    <property type="match status" value="1"/>
</dbReference>
<proteinExistence type="predicted"/>
<dbReference type="Gene3D" id="3.30.70.270">
    <property type="match status" value="1"/>
</dbReference>
<dbReference type="SUPFAM" id="SSF56672">
    <property type="entry name" value="DNA/RNA polymerases"/>
    <property type="match status" value="1"/>
</dbReference>
<dbReference type="Proteomes" id="UP000492821">
    <property type="component" value="Unassembled WGS sequence"/>
</dbReference>
<evidence type="ECO:0000259" key="1">
    <source>
        <dbReference type="PROSITE" id="PS50878"/>
    </source>
</evidence>
<dbReference type="InterPro" id="IPR000477">
    <property type="entry name" value="RT_dom"/>
</dbReference>
<protein>
    <submittedName>
        <fullName evidence="3">Reverse transcriptase domain-containing protein</fullName>
    </submittedName>
</protein>
<keyword evidence="2" id="KW-1185">Reference proteome</keyword>
<feature type="domain" description="Reverse transcriptase" evidence="1">
    <location>
        <begin position="198"/>
        <end position="309"/>
    </location>
</feature>
<sequence>MLLFKKRSGDGKEATFGKTVKVCGNSSKIVKIKVPGTNTVSLIDGCVPGIESGVVESKDGWAFVRITNKDDFEKVYQADDRVGDVVPVDVVDDWADMDTSEEGLMNIEKTDAEARISQLEALLDFGGCDLDMATQRKVKDMILEEFADIFAVNESEHGRTDLVAHGIETGESKPIRLPSRNIPIPLKEKAKAAVAELVDNGIVEESTSPWCSQVVLVRKKDGSLRLCVDYRKLNSLTKKDAYPLPNQDSMLFQLNGMKYFSTMDFYSGYYQIPLEDDAKEKTAFSMLGKLYQFKVVPMGLTPDMCVQTL</sequence>
<dbReference type="InterPro" id="IPR053134">
    <property type="entry name" value="RNA-dir_DNA_polymerase"/>
</dbReference>
<dbReference type="CDD" id="cd01647">
    <property type="entry name" value="RT_LTR"/>
    <property type="match status" value="1"/>
</dbReference>
<reference evidence="2" key="1">
    <citation type="journal article" date="2013" name="Genetics">
        <title>The draft genome and transcriptome of Panagrellus redivivus are shaped by the harsh demands of a free-living lifestyle.</title>
        <authorList>
            <person name="Srinivasan J."/>
            <person name="Dillman A.R."/>
            <person name="Macchietto M.G."/>
            <person name="Heikkinen L."/>
            <person name="Lakso M."/>
            <person name="Fracchia K.M."/>
            <person name="Antoshechkin I."/>
            <person name="Mortazavi A."/>
            <person name="Wong G."/>
            <person name="Sternberg P.W."/>
        </authorList>
    </citation>
    <scope>NUCLEOTIDE SEQUENCE [LARGE SCALE GENOMIC DNA]</scope>
    <source>
        <strain evidence="2">MT8872</strain>
    </source>
</reference>
<dbReference type="Gene3D" id="3.10.10.10">
    <property type="entry name" value="HIV Type 1 Reverse Transcriptase, subunit A, domain 1"/>
    <property type="match status" value="1"/>
</dbReference>
<dbReference type="Pfam" id="PF00078">
    <property type="entry name" value="RVT_1"/>
    <property type="match status" value="1"/>
</dbReference>
<evidence type="ECO:0000313" key="2">
    <source>
        <dbReference type="Proteomes" id="UP000492821"/>
    </source>
</evidence>
<accession>A0A7E4V5X0</accession>
<dbReference type="WBParaSite" id="Pan_g16929.t1">
    <property type="protein sequence ID" value="Pan_g16929.t1"/>
    <property type="gene ID" value="Pan_g16929"/>
</dbReference>
<name>A0A7E4V5X0_PANRE</name>
<dbReference type="AlphaFoldDB" id="A0A7E4V5X0"/>
<organism evidence="2 3">
    <name type="scientific">Panagrellus redivivus</name>
    <name type="common">Microworm</name>
    <dbReference type="NCBI Taxonomy" id="6233"/>
    <lineage>
        <taxon>Eukaryota</taxon>
        <taxon>Metazoa</taxon>
        <taxon>Ecdysozoa</taxon>
        <taxon>Nematoda</taxon>
        <taxon>Chromadorea</taxon>
        <taxon>Rhabditida</taxon>
        <taxon>Tylenchina</taxon>
        <taxon>Panagrolaimomorpha</taxon>
        <taxon>Panagrolaimoidea</taxon>
        <taxon>Panagrolaimidae</taxon>
        <taxon>Panagrellus</taxon>
    </lineage>
</organism>
<dbReference type="PROSITE" id="PS50878">
    <property type="entry name" value="RT_POL"/>
    <property type="match status" value="1"/>
</dbReference>
<dbReference type="InterPro" id="IPR043128">
    <property type="entry name" value="Rev_trsase/Diguanyl_cyclase"/>
</dbReference>
<dbReference type="PANTHER" id="PTHR24559">
    <property type="entry name" value="TRANSPOSON TY3-I GAG-POL POLYPROTEIN"/>
    <property type="match status" value="1"/>
</dbReference>